<name>A0A2P2PG95_RHIMU</name>
<evidence type="ECO:0000313" key="1">
    <source>
        <dbReference type="EMBL" id="MBX53722.1"/>
    </source>
</evidence>
<organism evidence="1">
    <name type="scientific">Rhizophora mucronata</name>
    <name type="common">Asiatic mangrove</name>
    <dbReference type="NCBI Taxonomy" id="61149"/>
    <lineage>
        <taxon>Eukaryota</taxon>
        <taxon>Viridiplantae</taxon>
        <taxon>Streptophyta</taxon>
        <taxon>Embryophyta</taxon>
        <taxon>Tracheophyta</taxon>
        <taxon>Spermatophyta</taxon>
        <taxon>Magnoliopsida</taxon>
        <taxon>eudicotyledons</taxon>
        <taxon>Gunneridae</taxon>
        <taxon>Pentapetalae</taxon>
        <taxon>rosids</taxon>
        <taxon>fabids</taxon>
        <taxon>Malpighiales</taxon>
        <taxon>Rhizophoraceae</taxon>
        <taxon>Rhizophora</taxon>
    </lineage>
</organism>
<proteinExistence type="predicted"/>
<protein>
    <submittedName>
        <fullName evidence="1">Uncharacterized protein</fullName>
    </submittedName>
</protein>
<reference evidence="1" key="1">
    <citation type="submission" date="2018-02" db="EMBL/GenBank/DDBJ databases">
        <title>Rhizophora mucronata_Transcriptome.</title>
        <authorList>
            <person name="Meera S.P."/>
            <person name="Sreeshan A."/>
            <person name="Augustine A."/>
        </authorList>
    </citation>
    <scope>NUCLEOTIDE SEQUENCE</scope>
    <source>
        <tissue evidence="1">Leaf</tissue>
    </source>
</reference>
<sequence length="28" mass="3530">MYKHIYVYTKQYIHWNKHICAILILCAY</sequence>
<dbReference type="AlphaFoldDB" id="A0A2P2PG95"/>
<dbReference type="EMBL" id="GGEC01073238">
    <property type="protein sequence ID" value="MBX53722.1"/>
    <property type="molecule type" value="Transcribed_RNA"/>
</dbReference>
<accession>A0A2P2PG95</accession>